<dbReference type="EMBL" id="LPJR01000029">
    <property type="protein sequence ID" value="KWF29876.1"/>
    <property type="molecule type" value="Genomic_DNA"/>
</dbReference>
<dbReference type="RefSeq" id="WP_060241809.1">
    <property type="nucleotide sequence ID" value="NZ_LPJR01000029.1"/>
</dbReference>
<name>A0A132EGL7_9BURK</name>
<gene>
    <name evidence="1" type="ORF">WT56_15945</name>
</gene>
<proteinExistence type="predicted"/>
<protein>
    <submittedName>
        <fullName evidence="1">Uncharacterized protein</fullName>
    </submittedName>
</protein>
<evidence type="ECO:0000313" key="1">
    <source>
        <dbReference type="EMBL" id="KWF29876.1"/>
    </source>
</evidence>
<sequence>MKITIDDNVTVLPVKPRPNLGDERVFTTVPTHACWHKRYIIDDELAEVTCADCKEKLNPMWVLKQLSHAEHRYHELHARYHDELKRLGERSRTKCQHCGEMTRISKS</sequence>
<comment type="caution">
    <text evidence="1">The sequence shown here is derived from an EMBL/GenBank/DDBJ whole genome shotgun (WGS) entry which is preliminary data.</text>
</comment>
<dbReference type="AlphaFoldDB" id="A0A132EGL7"/>
<evidence type="ECO:0000313" key="2">
    <source>
        <dbReference type="Proteomes" id="UP000062912"/>
    </source>
</evidence>
<accession>A0A132EGL7</accession>
<dbReference type="Proteomes" id="UP000062912">
    <property type="component" value="Unassembled WGS sequence"/>
</dbReference>
<dbReference type="OrthoDB" id="7068898at2"/>
<reference evidence="1 2" key="1">
    <citation type="submission" date="2015-11" db="EMBL/GenBank/DDBJ databases">
        <title>Expanding the genomic diversity of Burkholderia species for the development of highly accurate diagnostics.</title>
        <authorList>
            <person name="Sahl J."/>
            <person name="Keim P."/>
            <person name="Wagner D."/>
        </authorList>
    </citation>
    <scope>NUCLEOTIDE SEQUENCE [LARGE SCALE GENOMIC DNA]</scope>
    <source>
        <strain evidence="1 2">MSMB368WGS</strain>
    </source>
</reference>
<organism evidence="1 2">
    <name type="scientific">Burkholderia pseudomultivorans</name>
    <dbReference type="NCBI Taxonomy" id="1207504"/>
    <lineage>
        <taxon>Bacteria</taxon>
        <taxon>Pseudomonadati</taxon>
        <taxon>Pseudomonadota</taxon>
        <taxon>Betaproteobacteria</taxon>
        <taxon>Burkholderiales</taxon>
        <taxon>Burkholderiaceae</taxon>
        <taxon>Burkholderia</taxon>
        <taxon>Burkholderia cepacia complex</taxon>
    </lineage>
</organism>